<keyword evidence="2" id="KW-1185">Reference proteome</keyword>
<proteinExistence type="predicted"/>
<gene>
    <name evidence="1" type="ORF">NQ318_004700</name>
</gene>
<dbReference type="PANTHER" id="PTHR21301:SF11">
    <property type="entry name" value="GIY-YIG DOMAIN-CONTAINING PROTEIN"/>
    <property type="match status" value="1"/>
</dbReference>
<evidence type="ECO:0000313" key="1">
    <source>
        <dbReference type="EMBL" id="KAJ8938130.1"/>
    </source>
</evidence>
<name>A0AAV8XH63_9CUCU</name>
<reference evidence="1" key="1">
    <citation type="journal article" date="2023" name="Insect Mol. Biol.">
        <title>Genome sequencing provides insights into the evolution of gene families encoding plant cell wall-degrading enzymes in longhorned beetles.</title>
        <authorList>
            <person name="Shin N.R."/>
            <person name="Okamura Y."/>
            <person name="Kirsch R."/>
            <person name="Pauchet Y."/>
        </authorList>
    </citation>
    <scope>NUCLEOTIDE SEQUENCE</scope>
    <source>
        <strain evidence="1">AMC_N1</strain>
    </source>
</reference>
<evidence type="ECO:0000313" key="2">
    <source>
        <dbReference type="Proteomes" id="UP001162162"/>
    </source>
</evidence>
<sequence length="134" mass="15727">MYDSLLTWHVKTAVLQHAAIDKHRARLTKLVCIVAMVNLCNHLKRRPYAIVRRNQNGQSCLALFFDHLNILQINIEFTMETEQDGALLFMDVLVKRTHNKVAHGAYRKKSHTSCYLNAEHHNTIHNRRNHYSKR</sequence>
<dbReference type="EMBL" id="JAPWTK010000582">
    <property type="protein sequence ID" value="KAJ8938130.1"/>
    <property type="molecule type" value="Genomic_DNA"/>
</dbReference>
<dbReference type="Proteomes" id="UP001162162">
    <property type="component" value="Unassembled WGS sequence"/>
</dbReference>
<protein>
    <submittedName>
        <fullName evidence="1">Uncharacterized protein</fullName>
    </submittedName>
</protein>
<comment type="caution">
    <text evidence="1">The sequence shown here is derived from an EMBL/GenBank/DDBJ whole genome shotgun (WGS) entry which is preliminary data.</text>
</comment>
<organism evidence="1 2">
    <name type="scientific">Aromia moschata</name>
    <dbReference type="NCBI Taxonomy" id="1265417"/>
    <lineage>
        <taxon>Eukaryota</taxon>
        <taxon>Metazoa</taxon>
        <taxon>Ecdysozoa</taxon>
        <taxon>Arthropoda</taxon>
        <taxon>Hexapoda</taxon>
        <taxon>Insecta</taxon>
        <taxon>Pterygota</taxon>
        <taxon>Neoptera</taxon>
        <taxon>Endopterygota</taxon>
        <taxon>Coleoptera</taxon>
        <taxon>Polyphaga</taxon>
        <taxon>Cucujiformia</taxon>
        <taxon>Chrysomeloidea</taxon>
        <taxon>Cerambycidae</taxon>
        <taxon>Cerambycinae</taxon>
        <taxon>Callichromatini</taxon>
        <taxon>Aromia</taxon>
    </lineage>
</organism>
<dbReference type="AlphaFoldDB" id="A0AAV8XH63"/>
<dbReference type="PANTHER" id="PTHR21301">
    <property type="entry name" value="REVERSE TRANSCRIPTASE"/>
    <property type="match status" value="1"/>
</dbReference>
<accession>A0AAV8XH63</accession>